<evidence type="ECO:0000313" key="2">
    <source>
        <dbReference type="Proteomes" id="UP001596328"/>
    </source>
</evidence>
<dbReference type="GO" id="GO:0016787">
    <property type="term" value="F:hydrolase activity"/>
    <property type="evidence" value="ECO:0007669"/>
    <property type="project" value="UniProtKB-KW"/>
</dbReference>
<protein>
    <submittedName>
        <fullName evidence="1">RidA family protein</fullName>
        <ecNumber evidence="1">3.5.-.-</ecNumber>
    </submittedName>
</protein>
<comment type="caution">
    <text evidence="1">The sequence shown here is derived from an EMBL/GenBank/DDBJ whole genome shotgun (WGS) entry which is preliminary data.</text>
</comment>
<organism evidence="1 2">
    <name type="scientific">Halobium palmae</name>
    <dbReference type="NCBI Taxonomy" id="1776492"/>
    <lineage>
        <taxon>Archaea</taxon>
        <taxon>Methanobacteriati</taxon>
        <taxon>Methanobacteriota</taxon>
        <taxon>Stenosarchaea group</taxon>
        <taxon>Halobacteria</taxon>
        <taxon>Halobacteriales</taxon>
        <taxon>Haloferacaceae</taxon>
        <taxon>Halobium</taxon>
    </lineage>
</organism>
<dbReference type="InterPro" id="IPR035959">
    <property type="entry name" value="RutC-like_sf"/>
</dbReference>
<name>A0ABD5S3R1_9EURY</name>
<accession>A0ABD5S3R1</accession>
<feature type="non-terminal residue" evidence="1">
    <location>
        <position position="85"/>
    </location>
</feature>
<keyword evidence="2" id="KW-1185">Reference proteome</keyword>
<proteinExistence type="predicted"/>
<keyword evidence="1" id="KW-0378">Hydrolase</keyword>
<sequence>MNGQSTTRYEGDSLSAIGGYGVRKRDVQLAFFDGQYPAIPETTGSLVEQTTAALERVADVAGAAGVGTDDILRTTVYTTAVGRRD</sequence>
<gene>
    <name evidence="1" type="ORF">ACFQE1_17755</name>
</gene>
<reference evidence="1 2" key="1">
    <citation type="journal article" date="2019" name="Int. J. Syst. Evol. Microbiol.">
        <title>The Global Catalogue of Microorganisms (GCM) 10K type strain sequencing project: providing services to taxonomists for standard genome sequencing and annotation.</title>
        <authorList>
            <consortium name="The Broad Institute Genomics Platform"/>
            <consortium name="The Broad Institute Genome Sequencing Center for Infectious Disease"/>
            <person name="Wu L."/>
            <person name="Ma J."/>
        </authorList>
    </citation>
    <scope>NUCLEOTIDE SEQUENCE [LARGE SCALE GENOMIC DNA]</scope>
    <source>
        <strain evidence="1 2">NBRC 111368</strain>
    </source>
</reference>
<evidence type="ECO:0000313" key="1">
    <source>
        <dbReference type="EMBL" id="MFC6726175.1"/>
    </source>
</evidence>
<dbReference type="AlphaFoldDB" id="A0ABD5S3R1"/>
<dbReference type="CDD" id="cd00448">
    <property type="entry name" value="YjgF_YER057c_UK114_family"/>
    <property type="match status" value="1"/>
</dbReference>
<dbReference type="SUPFAM" id="SSF55298">
    <property type="entry name" value="YjgF-like"/>
    <property type="match status" value="1"/>
</dbReference>
<dbReference type="Proteomes" id="UP001596328">
    <property type="component" value="Unassembled WGS sequence"/>
</dbReference>
<dbReference type="Gene3D" id="3.30.1330.40">
    <property type="entry name" value="RutC-like"/>
    <property type="match status" value="1"/>
</dbReference>
<dbReference type="EMBL" id="JBHSWU010000935">
    <property type="protein sequence ID" value="MFC6726175.1"/>
    <property type="molecule type" value="Genomic_DNA"/>
</dbReference>
<dbReference type="EC" id="3.5.-.-" evidence="1"/>